<evidence type="ECO:0000313" key="2">
    <source>
        <dbReference type="Proteomes" id="UP001221924"/>
    </source>
</evidence>
<protein>
    <submittedName>
        <fullName evidence="1">Uncharacterized protein</fullName>
    </submittedName>
</protein>
<proteinExistence type="predicted"/>
<dbReference type="Proteomes" id="UP001221924">
    <property type="component" value="Unassembled WGS sequence"/>
</dbReference>
<reference evidence="1" key="1">
    <citation type="submission" date="2023-03" db="EMBL/GenBank/DDBJ databases">
        <title>DFI Biobank Strains.</title>
        <authorList>
            <person name="Mostad J."/>
            <person name="Paddock L."/>
            <person name="Medina S."/>
            <person name="Waligurski E."/>
            <person name="Barat B."/>
            <person name="Smith R."/>
            <person name="Burgo V."/>
            <person name="Metcalfe C."/>
            <person name="Woodson C."/>
            <person name="Sundararajan A."/>
            <person name="Ramaswamy R."/>
            <person name="Lin H."/>
            <person name="Pamer E.G."/>
        </authorList>
    </citation>
    <scope>NUCLEOTIDE SEQUENCE</scope>
    <source>
        <strain evidence="1">DFI.9.5</strain>
    </source>
</reference>
<name>A0AAW6M1I8_9BACE</name>
<dbReference type="RefSeq" id="WP_149926640.1">
    <property type="nucleotide sequence ID" value="NZ_CP102938.1"/>
</dbReference>
<dbReference type="EMBL" id="JARFID010000015">
    <property type="protein sequence ID" value="MDE8695536.1"/>
    <property type="molecule type" value="Genomic_DNA"/>
</dbReference>
<sequence>MKDERKNETTPKELFSIQKQANLNNITQNVKPKNLFQLMAVNPLPPGLSSDIVKPCKVWAGRMIPLTGNVYYSKIVLPQSNIKTNLLAKIASIAATAGKNPNISNAMLNRNWTNAQNQMGIPANPMIDPCRIRLRAGKKNNRIEAEWHFGGYNQGYVMMIRDNSASGNKSARLTRNDHNYAVAHTGTNSRSGIDLYSERHAQNPGRILLNSANDVTIITTNNNRSEAWDAHTKLLGEGARWNFVRGNVTRIKEDTYIGTWGNNGVVQNPGIQFRHLWCCWGSVFNKKFGISNAVVRNELLNRNPWITSNNQNVGLVANTNLQNDNIMV</sequence>
<evidence type="ECO:0000313" key="1">
    <source>
        <dbReference type="EMBL" id="MDE8695536.1"/>
    </source>
</evidence>
<gene>
    <name evidence="1" type="ORF">PZH42_15610</name>
</gene>
<dbReference type="AlphaFoldDB" id="A0AAW6M1I8"/>
<accession>A0AAW6M1I8</accession>
<organism evidence="1 2">
    <name type="scientific">Bacteroides cellulosilyticus</name>
    <dbReference type="NCBI Taxonomy" id="246787"/>
    <lineage>
        <taxon>Bacteria</taxon>
        <taxon>Pseudomonadati</taxon>
        <taxon>Bacteroidota</taxon>
        <taxon>Bacteroidia</taxon>
        <taxon>Bacteroidales</taxon>
        <taxon>Bacteroidaceae</taxon>
        <taxon>Bacteroides</taxon>
    </lineage>
</organism>
<comment type="caution">
    <text evidence="1">The sequence shown here is derived from an EMBL/GenBank/DDBJ whole genome shotgun (WGS) entry which is preliminary data.</text>
</comment>